<evidence type="ECO:0000256" key="3">
    <source>
        <dbReference type="ARBA" id="ARBA00023295"/>
    </source>
</evidence>
<dbReference type="EMBL" id="CP029528">
    <property type="protein sequence ID" value="AYU80786.1"/>
    <property type="molecule type" value="Genomic_DNA"/>
</dbReference>
<dbReference type="AlphaFoldDB" id="A0A3S7X2U5"/>
<reference evidence="5 6" key="1">
    <citation type="journal article" date="2018" name="Sci. Rep.">
        <title>A complete Leishmania donovani reference genome identifies novel genetic variations associated with virulence.</title>
        <authorList>
            <person name="Lypaczewski P."/>
            <person name="Hoshizaki J."/>
            <person name="Zhang W.-W."/>
            <person name="McCall L.-I."/>
            <person name="Torcivia-Rodriguez J."/>
            <person name="Simonyan V."/>
            <person name="Kaur A."/>
            <person name="Dewar K."/>
            <person name="Matlashewski G."/>
        </authorList>
    </citation>
    <scope>NUCLEOTIDE SEQUENCE [LARGE SCALE GENOMIC DNA]</scope>
    <source>
        <strain evidence="5 6">LdCL</strain>
    </source>
</reference>
<name>A0A3S7X2U5_LEIDO</name>
<dbReference type="VEuPathDB" id="TriTrypDB:LdCL_290035200"/>
<dbReference type="OrthoDB" id="432381at2759"/>
<dbReference type="PANTHER" id="PTHR12304">
    <property type="entry name" value="INOSINE-URIDINE PREFERRING NUCLEOSIDE HYDROLASE"/>
    <property type="match status" value="1"/>
</dbReference>
<evidence type="ECO:0000259" key="4">
    <source>
        <dbReference type="Pfam" id="PF01156"/>
    </source>
</evidence>
<organism evidence="5 6">
    <name type="scientific">Leishmania donovani</name>
    <dbReference type="NCBI Taxonomy" id="5661"/>
    <lineage>
        <taxon>Eukaryota</taxon>
        <taxon>Discoba</taxon>
        <taxon>Euglenozoa</taxon>
        <taxon>Kinetoplastea</taxon>
        <taxon>Metakinetoplastina</taxon>
        <taxon>Trypanosomatida</taxon>
        <taxon>Trypanosomatidae</taxon>
        <taxon>Leishmaniinae</taxon>
        <taxon>Leishmania</taxon>
    </lineage>
</organism>
<gene>
    <name evidence="5" type="ORF">LdCL_290035200</name>
</gene>
<dbReference type="PANTHER" id="PTHR12304:SF46">
    <property type="entry name" value="INOSINE-ADENOSINE-GUANOSINE-NUCLEOSIDE HYDROLASE"/>
    <property type="match status" value="1"/>
</dbReference>
<protein>
    <submittedName>
        <fullName evidence="5">Inosine-adenosine-guanosine-nucleosidehydrolase, putative</fullName>
        <ecNumber evidence="5">3.2.2.1</ecNumber>
    </submittedName>
</protein>
<accession>A0A3S7X2U5</accession>
<proteinExistence type="inferred from homology"/>
<dbReference type="InterPro" id="IPR001910">
    <property type="entry name" value="Inosine/uridine_hydrolase_dom"/>
</dbReference>
<dbReference type="EC" id="3.2.2.1" evidence="5"/>
<evidence type="ECO:0000313" key="6">
    <source>
        <dbReference type="Proteomes" id="UP000274082"/>
    </source>
</evidence>
<keyword evidence="6" id="KW-1185">Reference proteome</keyword>
<comment type="similarity">
    <text evidence="1">Belongs to the IUNH family.</text>
</comment>
<sequence length="333" mass="36600">MPPKPVIIDHDGGHDDLVALALLLGNPEAVKVIGCIVTDADCFVDQAFNVSGKLMAMMHAREATELFPVAKTSFKGVNPFPSDWRWSAKNMDDLPCVNIPEHVAIWEAVRDENDKLVGEEAMAQLVMSSPEKVTICVTGPLSCVAWCIGRYGEEFCKNVEECIIMGGAVDVKGNVFIEGRTDGSAEWNIFWDPAAAKTVLMCPHLKKIVFSLDSTNSVPVTSEVVQKFGAQNKYLLSQFIGSAWASCTHFELIRPSDGYYAWDVLTAAYAIERRLVELEAVPLEVVVEANAPNEGQTRRAFEGAALDHTYVAKNTKTDLFYRMVMDSARCCPG</sequence>
<dbReference type="Pfam" id="PF01156">
    <property type="entry name" value="IU_nuc_hydro"/>
    <property type="match status" value="1"/>
</dbReference>
<dbReference type="VEuPathDB" id="TriTrypDB:LdBPK_292910.1"/>
<evidence type="ECO:0000256" key="1">
    <source>
        <dbReference type="ARBA" id="ARBA00009176"/>
    </source>
</evidence>
<dbReference type="Gene3D" id="3.90.245.10">
    <property type="entry name" value="Ribonucleoside hydrolase-like"/>
    <property type="match status" value="1"/>
</dbReference>
<dbReference type="InterPro" id="IPR036452">
    <property type="entry name" value="Ribo_hydro-like"/>
</dbReference>
<feature type="domain" description="Inosine/uridine-preferring nucleoside hydrolase" evidence="4">
    <location>
        <begin position="6"/>
        <end position="314"/>
    </location>
</feature>
<dbReference type="VEuPathDB" id="TriTrypDB:LDHU3_29.4250"/>
<dbReference type="GO" id="GO:0006152">
    <property type="term" value="P:purine nucleoside catabolic process"/>
    <property type="evidence" value="ECO:0007669"/>
    <property type="project" value="TreeGrafter"/>
</dbReference>
<keyword evidence="2 5" id="KW-0378">Hydrolase</keyword>
<dbReference type="Proteomes" id="UP000274082">
    <property type="component" value="Chromosome 29"/>
</dbReference>
<dbReference type="GO" id="GO:0005829">
    <property type="term" value="C:cytosol"/>
    <property type="evidence" value="ECO:0007669"/>
    <property type="project" value="TreeGrafter"/>
</dbReference>
<keyword evidence="3 5" id="KW-0326">Glycosidase</keyword>
<evidence type="ECO:0000313" key="5">
    <source>
        <dbReference type="EMBL" id="AYU80786.1"/>
    </source>
</evidence>
<dbReference type="InterPro" id="IPR023186">
    <property type="entry name" value="IUNH"/>
</dbReference>
<evidence type="ECO:0000256" key="2">
    <source>
        <dbReference type="ARBA" id="ARBA00022801"/>
    </source>
</evidence>
<dbReference type="SUPFAM" id="SSF53590">
    <property type="entry name" value="Nucleoside hydrolase"/>
    <property type="match status" value="1"/>
</dbReference>
<dbReference type="GO" id="GO:0008477">
    <property type="term" value="F:purine nucleosidase activity"/>
    <property type="evidence" value="ECO:0007669"/>
    <property type="project" value="UniProtKB-EC"/>
</dbReference>